<reference evidence="2 3" key="1">
    <citation type="submission" date="2020-04" db="EMBL/GenBank/DDBJ databases">
        <authorList>
            <consortium name="Desulfovibrio sp. FSS-1 genome sequencing consortium"/>
            <person name="Shimoshige H."/>
            <person name="Kobayashi H."/>
            <person name="Maekawa T."/>
        </authorList>
    </citation>
    <scope>NUCLEOTIDE SEQUENCE [LARGE SCALE GENOMIC DNA]</scope>
    <source>
        <strain evidence="2 3">SIID29052-01</strain>
    </source>
</reference>
<dbReference type="InterPro" id="IPR036477">
    <property type="entry name" value="Formyl_transf_N_sf"/>
</dbReference>
<evidence type="ECO:0000259" key="1">
    <source>
        <dbReference type="Pfam" id="PF02911"/>
    </source>
</evidence>
<sequence length="346" mass="38143">MTLRLDLLSRVVLFGGGRLMAELAGHCWGKAGLDVIVFTAERFLDEAVDKDGTNLTEFLERSGVTCLISEDINGESAFAAAMDHPGAVGLGFGEPWRIAPTLLESFSPRLLDFMSIDMPQYRGGAHQSWKILRGVRRCGCAVQPITDQTHQGVSDAGVVYKQTTYQLPPDALTPADYYRFQHSHEFAFLVEFLTELAAGCAFSLTKLQDEYSLFFPRLNTKLHGYVDWRWSAEQIEAFIRAFDDPYPGASTFSGTQRVFLKGCQVVREDGAFHPFQAGLVYRVDHRGAFVCANDAGLLVASATDEAGLRVELVPGARLYTPAVRLEEAMSARVDYTHAGLVLTSDV</sequence>
<gene>
    <name evidence="2" type="primary">arnA_2</name>
    <name evidence="2" type="ORF">NNJEOMEG_02703</name>
</gene>
<dbReference type="AlphaFoldDB" id="A0A6V8M331"/>
<evidence type="ECO:0000313" key="3">
    <source>
        <dbReference type="Proteomes" id="UP000494245"/>
    </source>
</evidence>
<organism evidence="2 3">
    <name type="scientific">Fundidesulfovibrio magnetotacticus</name>
    <dbReference type="NCBI Taxonomy" id="2730080"/>
    <lineage>
        <taxon>Bacteria</taxon>
        <taxon>Pseudomonadati</taxon>
        <taxon>Thermodesulfobacteriota</taxon>
        <taxon>Desulfovibrionia</taxon>
        <taxon>Desulfovibrionales</taxon>
        <taxon>Desulfovibrionaceae</taxon>
        <taxon>Fundidesulfovibrio</taxon>
    </lineage>
</organism>
<keyword evidence="3" id="KW-1185">Reference proteome</keyword>
<dbReference type="RefSeq" id="WP_173085327.1">
    <property type="nucleotide sequence ID" value="NZ_BLTE01000012.1"/>
</dbReference>
<dbReference type="Gene3D" id="3.40.50.12230">
    <property type="match status" value="1"/>
</dbReference>
<name>A0A6V8M331_9BACT</name>
<dbReference type="Proteomes" id="UP000494245">
    <property type="component" value="Unassembled WGS sequence"/>
</dbReference>
<dbReference type="InterPro" id="IPR005793">
    <property type="entry name" value="Formyl_trans_C"/>
</dbReference>
<dbReference type="Pfam" id="PF02911">
    <property type="entry name" value="Formyl_trans_C"/>
    <property type="match status" value="1"/>
</dbReference>
<dbReference type="InterPro" id="IPR011034">
    <property type="entry name" value="Formyl_transferase-like_C_sf"/>
</dbReference>
<dbReference type="GO" id="GO:0003824">
    <property type="term" value="F:catalytic activity"/>
    <property type="evidence" value="ECO:0007669"/>
    <property type="project" value="InterPro"/>
</dbReference>
<comment type="caution">
    <text evidence="2">The sequence shown here is derived from an EMBL/GenBank/DDBJ whole genome shotgun (WGS) entry which is preliminary data.</text>
</comment>
<accession>A0A6V8M331</accession>
<dbReference type="SUPFAM" id="SSF53328">
    <property type="entry name" value="Formyltransferase"/>
    <property type="match status" value="1"/>
</dbReference>
<reference evidence="2 3" key="2">
    <citation type="submission" date="2020-05" db="EMBL/GenBank/DDBJ databases">
        <title>Draft genome sequence of Desulfovibrio sp. strainFSS-1.</title>
        <authorList>
            <person name="Shimoshige H."/>
            <person name="Kobayashi H."/>
            <person name="Maekawa T."/>
        </authorList>
    </citation>
    <scope>NUCLEOTIDE SEQUENCE [LARGE SCALE GENOMIC DNA]</scope>
    <source>
        <strain evidence="2 3">SIID29052-01</strain>
    </source>
</reference>
<dbReference type="EMBL" id="BLTE01000012">
    <property type="protein sequence ID" value="GFK94855.1"/>
    <property type="molecule type" value="Genomic_DNA"/>
</dbReference>
<feature type="domain" description="Formyl transferase C-terminal" evidence="1">
    <location>
        <begin position="222"/>
        <end position="304"/>
    </location>
</feature>
<proteinExistence type="predicted"/>
<protein>
    <submittedName>
        <fullName evidence="2">Bifunctional polymyxin resistance protein ArnA</fullName>
    </submittedName>
</protein>
<dbReference type="SUPFAM" id="SSF50486">
    <property type="entry name" value="FMT C-terminal domain-like"/>
    <property type="match status" value="1"/>
</dbReference>
<evidence type="ECO:0000313" key="2">
    <source>
        <dbReference type="EMBL" id="GFK94855.1"/>
    </source>
</evidence>